<gene>
    <name evidence="4" type="ORF">IL334_000550</name>
</gene>
<feature type="compositionally biased region" description="Pro residues" evidence="1">
    <location>
        <begin position="424"/>
        <end position="449"/>
    </location>
</feature>
<feature type="compositionally biased region" description="Polar residues" evidence="1">
    <location>
        <begin position="452"/>
        <end position="466"/>
    </location>
</feature>
<feature type="compositionally biased region" description="Polar residues" evidence="1">
    <location>
        <begin position="496"/>
        <end position="510"/>
    </location>
</feature>
<proteinExistence type="predicted"/>
<feature type="chain" id="PRO_5045269882" evidence="3">
    <location>
        <begin position="29"/>
        <end position="695"/>
    </location>
</feature>
<keyword evidence="3" id="KW-0732">Signal</keyword>
<reference evidence="4 5" key="1">
    <citation type="submission" date="2024-01" db="EMBL/GenBank/DDBJ databases">
        <title>Comparative genomics of Cryptococcus and Kwoniella reveals pathogenesis evolution and contrasting modes of karyotype evolution via chromosome fusion or intercentromeric recombination.</title>
        <authorList>
            <person name="Coelho M.A."/>
            <person name="David-Palma M."/>
            <person name="Shea T."/>
            <person name="Bowers K."/>
            <person name="McGinley-Smith S."/>
            <person name="Mohammad A.W."/>
            <person name="Gnirke A."/>
            <person name="Yurkov A.M."/>
            <person name="Nowrousian M."/>
            <person name="Sun S."/>
            <person name="Cuomo C.A."/>
            <person name="Heitman J."/>
        </authorList>
    </citation>
    <scope>NUCLEOTIDE SEQUENCE [LARGE SCALE GENOMIC DNA]</scope>
    <source>
        <strain evidence="4">CBS 11374</strain>
    </source>
</reference>
<evidence type="ECO:0000256" key="2">
    <source>
        <dbReference type="SAM" id="Phobius"/>
    </source>
</evidence>
<feature type="compositionally biased region" description="Polar residues" evidence="1">
    <location>
        <begin position="260"/>
        <end position="287"/>
    </location>
</feature>
<name>A0ABZ1CTN5_9TREE</name>
<feature type="compositionally biased region" description="Basic and acidic residues" evidence="1">
    <location>
        <begin position="376"/>
        <end position="386"/>
    </location>
</feature>
<feature type="signal peptide" evidence="3">
    <location>
        <begin position="1"/>
        <end position="28"/>
    </location>
</feature>
<feature type="compositionally biased region" description="Acidic residues" evidence="1">
    <location>
        <begin position="52"/>
        <end position="64"/>
    </location>
</feature>
<keyword evidence="5" id="KW-1185">Reference proteome</keyword>
<feature type="compositionally biased region" description="Polar residues" evidence="1">
    <location>
        <begin position="399"/>
        <end position="410"/>
    </location>
</feature>
<feature type="compositionally biased region" description="Polar residues" evidence="1">
    <location>
        <begin position="581"/>
        <end position="606"/>
    </location>
</feature>
<keyword evidence="2" id="KW-0812">Transmembrane</keyword>
<organism evidence="4 5">
    <name type="scientific">Kwoniella shivajii</name>
    <dbReference type="NCBI Taxonomy" id="564305"/>
    <lineage>
        <taxon>Eukaryota</taxon>
        <taxon>Fungi</taxon>
        <taxon>Dikarya</taxon>
        <taxon>Basidiomycota</taxon>
        <taxon>Agaricomycotina</taxon>
        <taxon>Tremellomycetes</taxon>
        <taxon>Tremellales</taxon>
        <taxon>Cryptococcaceae</taxon>
        <taxon>Kwoniella</taxon>
    </lineage>
</organism>
<dbReference type="Proteomes" id="UP001329825">
    <property type="component" value="Chromosome 1"/>
</dbReference>
<dbReference type="EMBL" id="CP141881">
    <property type="protein sequence ID" value="WRT63627.1"/>
    <property type="molecule type" value="Genomic_DNA"/>
</dbReference>
<feature type="region of interest" description="Disordered" evidence="1">
    <location>
        <begin position="38"/>
        <end position="64"/>
    </location>
</feature>
<sequence>MFPKIQKRIHFVTLLSIIFSIPSRKAFAQTIAATPSEANSNLNSTVTSSSDTGDDNDIDDIDGDDKETDCEYGGSLTDYLSCTKNKVSTPMLIGVGIGVTILIFILAFICVWFAKKKRRVIAEEDAKKYGIKFVTKTNTNTSKNMNMNMNVNHDEKNIDVENNLFSIVHPPSSEKDTNAPGKMHNGFEQSDDKKNKSRVSFMLNPPTIPIGQGGNPNGELTKMGAIQENHPSSIQEDTLKRNTMIRKGSRDEIYNRITHAPTSILQSGKTNRPITLTSAQGKQLQAQPHSRRPSSSSHGHTQTGLSGHTDPKSKDIPNPNQLNIPQSQYQPDSNSGSAASSRSGSPVPLTNPRELEITNLNPLSRQTLLYSHSHSHAQEQVHEHGQGRTSISHPAPIHQQGSTNRITMSSLPKPINRISTSNSPTPPPPFAMKPQPPPPARTGPTPPKASRPSVSHEANQGISPSPSDKESRAVTYTDNKPKTENTAPLRPAHSIRNGTFGPNTSQSRRTTLILPDTKQPNDTSMPAEQLRKESLIIPDVAKTISALPISSSSNTRRSIIPSLPDDIIPNRPFSQRLSKIRSQTDLPTSSPHNTKQMITDSKSQQILPKRSGSMPTRDTLIPSYYGGTHEYRPSSRLPSLPEIHSGITTDGKAGIKVKKGDEVKPGDLELPNLFDKTDVSGNLNVAKEDDEICTA</sequence>
<dbReference type="RefSeq" id="XP_062788367.1">
    <property type="nucleotide sequence ID" value="XM_062932316.1"/>
</dbReference>
<accession>A0ABZ1CTN5</accession>
<protein>
    <submittedName>
        <fullName evidence="4">Uncharacterized protein</fullName>
    </submittedName>
</protein>
<keyword evidence="2" id="KW-1133">Transmembrane helix</keyword>
<feature type="compositionally biased region" description="Low complexity" evidence="1">
    <location>
        <begin position="39"/>
        <end position="51"/>
    </location>
</feature>
<feature type="region of interest" description="Disordered" evidence="1">
    <location>
        <begin position="581"/>
        <end position="618"/>
    </location>
</feature>
<evidence type="ECO:0000313" key="5">
    <source>
        <dbReference type="Proteomes" id="UP001329825"/>
    </source>
</evidence>
<feature type="region of interest" description="Disordered" evidence="1">
    <location>
        <begin position="250"/>
        <end position="355"/>
    </location>
</feature>
<evidence type="ECO:0000313" key="4">
    <source>
        <dbReference type="EMBL" id="WRT63627.1"/>
    </source>
</evidence>
<dbReference type="GeneID" id="87952681"/>
<feature type="transmembrane region" description="Helical" evidence="2">
    <location>
        <begin position="91"/>
        <end position="114"/>
    </location>
</feature>
<feature type="compositionally biased region" description="Low complexity" evidence="1">
    <location>
        <begin position="333"/>
        <end position="345"/>
    </location>
</feature>
<evidence type="ECO:0000256" key="3">
    <source>
        <dbReference type="SAM" id="SignalP"/>
    </source>
</evidence>
<evidence type="ECO:0000256" key="1">
    <source>
        <dbReference type="SAM" id="MobiDB-lite"/>
    </source>
</evidence>
<feature type="compositionally biased region" description="Polar residues" evidence="1">
    <location>
        <begin position="318"/>
        <end position="332"/>
    </location>
</feature>
<keyword evidence="2" id="KW-0472">Membrane</keyword>
<feature type="region of interest" description="Disordered" evidence="1">
    <location>
        <begin position="373"/>
        <end position="525"/>
    </location>
</feature>